<dbReference type="Gene3D" id="2.60.40.3960">
    <property type="entry name" value="Velvet domain"/>
    <property type="match status" value="1"/>
</dbReference>
<gene>
    <name evidence="2" type="ORF">O181_041309</name>
</gene>
<sequence>MGSPLDTGEHSDPFRGGQIPVSPPPIIQLKERPDLEPFVLIPLQRLACEVTLMTPDFVELPNSMIVGPRYVEVLPMPALQDAAQFENFFVFGEVVIAEVGSYRFQFHLNVVFQTENGQKVMERIEGVHTITPPFEVVERQNLHLERNRDHLWSDLCTHLQRHGVILHIPPTEAELQGHVNAPLDLHEPPCQKPADYEETLL</sequence>
<evidence type="ECO:0008006" key="4">
    <source>
        <dbReference type="Google" id="ProtNLM"/>
    </source>
</evidence>
<comment type="caution">
    <text evidence="2">The sequence shown here is derived from an EMBL/GenBank/DDBJ whole genome shotgun (WGS) entry which is preliminary data.</text>
</comment>
<dbReference type="EMBL" id="AVOT02016413">
    <property type="protein sequence ID" value="MBW0501594.1"/>
    <property type="molecule type" value="Genomic_DNA"/>
</dbReference>
<feature type="region of interest" description="Disordered" evidence="1">
    <location>
        <begin position="1"/>
        <end position="20"/>
    </location>
</feature>
<name>A0A9Q3HGC9_9BASI</name>
<dbReference type="Proteomes" id="UP000765509">
    <property type="component" value="Unassembled WGS sequence"/>
</dbReference>
<evidence type="ECO:0000313" key="2">
    <source>
        <dbReference type="EMBL" id="MBW0501594.1"/>
    </source>
</evidence>
<dbReference type="InterPro" id="IPR038491">
    <property type="entry name" value="Velvet_dom_sf"/>
</dbReference>
<keyword evidence="3" id="KW-1185">Reference proteome</keyword>
<accession>A0A9Q3HGC9</accession>
<dbReference type="AlphaFoldDB" id="A0A9Q3HGC9"/>
<protein>
    <recommendedName>
        <fullName evidence="4">Velvet domain-containing protein</fullName>
    </recommendedName>
</protein>
<evidence type="ECO:0000256" key="1">
    <source>
        <dbReference type="SAM" id="MobiDB-lite"/>
    </source>
</evidence>
<organism evidence="2 3">
    <name type="scientific">Austropuccinia psidii MF-1</name>
    <dbReference type="NCBI Taxonomy" id="1389203"/>
    <lineage>
        <taxon>Eukaryota</taxon>
        <taxon>Fungi</taxon>
        <taxon>Dikarya</taxon>
        <taxon>Basidiomycota</taxon>
        <taxon>Pucciniomycotina</taxon>
        <taxon>Pucciniomycetes</taxon>
        <taxon>Pucciniales</taxon>
        <taxon>Sphaerophragmiaceae</taxon>
        <taxon>Austropuccinia</taxon>
    </lineage>
</organism>
<dbReference type="OrthoDB" id="5599552at2759"/>
<proteinExistence type="predicted"/>
<evidence type="ECO:0000313" key="3">
    <source>
        <dbReference type="Proteomes" id="UP000765509"/>
    </source>
</evidence>
<reference evidence="2" key="1">
    <citation type="submission" date="2021-03" db="EMBL/GenBank/DDBJ databases">
        <title>Draft genome sequence of rust myrtle Austropuccinia psidii MF-1, a brazilian biotype.</title>
        <authorList>
            <person name="Quecine M.C."/>
            <person name="Pachon D.M.R."/>
            <person name="Bonatelli M.L."/>
            <person name="Correr F.H."/>
            <person name="Franceschini L.M."/>
            <person name="Leite T.F."/>
            <person name="Margarido G.R.A."/>
            <person name="Almeida C.A."/>
            <person name="Ferrarezi J.A."/>
            <person name="Labate C.A."/>
        </authorList>
    </citation>
    <scope>NUCLEOTIDE SEQUENCE</scope>
    <source>
        <strain evidence="2">MF-1</strain>
    </source>
</reference>